<evidence type="ECO:0000313" key="2">
    <source>
        <dbReference type="EMBL" id="MDH0123284.1"/>
    </source>
</evidence>
<comment type="caution">
    <text evidence="2">The sequence shown here is derived from an EMBL/GenBank/DDBJ whole genome shotgun (WGS) entry which is preliminary data.</text>
</comment>
<feature type="compositionally biased region" description="Basic and acidic residues" evidence="1">
    <location>
        <begin position="135"/>
        <end position="153"/>
    </location>
</feature>
<sequence length="260" mass="29243">MMRQSFQSDDLQLRKTFQTLESNIQKAAAGFLNGIAFEAQKALKAHVKEAFDGSVPFTQRAWTVEKAKPTSGMQGIFAEVRALPAQAAYLRFQIDGGVRKTGDAGSGPFDLMVFGAKKNKAGNIRWGYPKLLSKQNREEKSKRTSLRAQREAARAQGQDTSELAWFRVSRNRPGIFFGETGGIKGYWQRPKRSKAAKTRQIGVISVRPTEQLKPLLSVADQARYKPRYQYQAQITKALRVKATPQAFSAELNRQMLKRRS</sequence>
<dbReference type="Proteomes" id="UP001158087">
    <property type="component" value="Unassembled WGS sequence"/>
</dbReference>
<accession>A0AA42GVP1</accession>
<feature type="region of interest" description="Disordered" evidence="1">
    <location>
        <begin position="135"/>
        <end position="155"/>
    </location>
</feature>
<protein>
    <submittedName>
        <fullName evidence="2">Uncharacterized protein</fullName>
    </submittedName>
</protein>
<gene>
    <name evidence="2" type="ORF">N7376_04710</name>
</gene>
<reference evidence="2" key="1">
    <citation type="submission" date="2022-09" db="EMBL/GenBank/DDBJ databases">
        <title>Intensive care unit water sources are persistently colonized with multi-drug resistant bacteria and are the site of extensive horizontal gene transfer of antibiotic resistance genes.</title>
        <authorList>
            <person name="Diorio-Toth L."/>
        </authorList>
    </citation>
    <scope>NUCLEOTIDE SEQUENCE</scope>
    <source>
        <strain evidence="2">GD04153</strain>
    </source>
</reference>
<name>A0AA42GVP1_9HYPH</name>
<proteinExistence type="predicted"/>
<dbReference type="AlphaFoldDB" id="A0AA42GVP1"/>
<organism evidence="2 3">
    <name type="scientific">Brucella intermedia GD04153</name>
    <dbReference type="NCBI Taxonomy" id="2975438"/>
    <lineage>
        <taxon>Bacteria</taxon>
        <taxon>Pseudomonadati</taxon>
        <taxon>Pseudomonadota</taxon>
        <taxon>Alphaproteobacteria</taxon>
        <taxon>Hyphomicrobiales</taxon>
        <taxon>Brucellaceae</taxon>
        <taxon>Brucella/Ochrobactrum group</taxon>
        <taxon>Brucella</taxon>
    </lineage>
</organism>
<evidence type="ECO:0000313" key="3">
    <source>
        <dbReference type="Proteomes" id="UP001158087"/>
    </source>
</evidence>
<evidence type="ECO:0000256" key="1">
    <source>
        <dbReference type="SAM" id="MobiDB-lite"/>
    </source>
</evidence>
<dbReference type="EMBL" id="JAODYY010000001">
    <property type="protein sequence ID" value="MDH0123284.1"/>
    <property type="molecule type" value="Genomic_DNA"/>
</dbReference>